<reference evidence="1 2" key="1">
    <citation type="journal article" date="2012" name="J. Bacteriol.">
        <title>Draft Genome Sequences of Four Axenic Mycoplasma genitalium Strains Isolated from Denmark, Japan, and Australia.</title>
        <authorList>
            <person name="McGowin C.L."/>
            <person name="Ma L."/>
            <person name="Jensen J.S."/>
            <person name="Mancuso M.M."/>
            <person name="Hamasuna R."/>
            <person name="Adegboye D."/>
            <person name="Martin D.H."/>
        </authorList>
    </citation>
    <scope>NUCLEOTIDE SEQUENCE [LARGE SCALE GENOMIC DNA]</scope>
    <source>
        <strain evidence="1 2">M6320</strain>
    </source>
</reference>
<evidence type="ECO:0000313" key="2">
    <source>
        <dbReference type="Proteomes" id="UP000005254"/>
    </source>
</evidence>
<dbReference type="KEGG" id="mgx:CM1_01090"/>
<proteinExistence type="predicted"/>
<gene>
    <name evidence="1" type="ORF">CM1_01090</name>
</gene>
<dbReference type="Pfam" id="PF05220">
    <property type="entry name" value="MgpC"/>
    <property type="match status" value="1"/>
</dbReference>
<dbReference type="AlphaFoldDB" id="A0ABC7ZIL1"/>
<organism evidence="1 2">
    <name type="scientific">Mycoplasmoides genitalium M6320</name>
    <dbReference type="NCBI Taxonomy" id="662945"/>
    <lineage>
        <taxon>Bacteria</taxon>
        <taxon>Bacillati</taxon>
        <taxon>Mycoplasmatota</taxon>
        <taxon>Mycoplasmoidales</taxon>
        <taxon>Mycoplasmoidaceae</taxon>
        <taxon>Mycoplasmoides</taxon>
    </lineage>
</organism>
<accession>A0ABC7ZIL1</accession>
<name>A0ABC7ZIL1_MYCGT</name>
<protein>
    <submittedName>
        <fullName evidence="1">Uncharacterized protein</fullName>
    </submittedName>
</protein>
<evidence type="ECO:0000313" key="1">
    <source>
        <dbReference type="EMBL" id="AFQ04004.1"/>
    </source>
</evidence>
<dbReference type="InterPro" id="IPR007885">
    <property type="entry name" value="MgpC"/>
</dbReference>
<dbReference type="Proteomes" id="UP000005254">
    <property type="component" value="Chromosome"/>
</dbReference>
<sequence length="125" mass="13708">MKSGQYQQNNTYNKLIEPESATSAASSMTNLLNLLTTKNIKQKLGKGTAMQGSFSVQDTFSFVVPYSSNHTNTGTSGTIKTAYPVKKDEASTVMINSLINATPLNSYGDLNNHTKLIYPNYLLIY</sequence>
<dbReference type="EMBL" id="CP003772">
    <property type="protein sequence ID" value="AFQ04004.1"/>
    <property type="molecule type" value="Genomic_DNA"/>
</dbReference>